<evidence type="ECO:0000313" key="2">
    <source>
        <dbReference type="Proteomes" id="UP000439903"/>
    </source>
</evidence>
<gene>
    <name evidence="1" type="ORF">F8M41_017683</name>
</gene>
<protein>
    <submittedName>
        <fullName evidence="1">Transposase domain-containing protein</fullName>
    </submittedName>
</protein>
<sequence>MSNNIYQQVMVGFSNEQVSQYRAIKKLTSIVQIEPKWIDMCYSDSTRSKELQYQYNYTTSPEYDNNNCGDIFDREKYKDLVENGYGVECCDGLRNQEIFILHAFVVSWLGDTPALTKLMCTTGHNSYQGCRYCELQDTYFNHIYYPTTPPKKKNGTTYDPAKLPQKTHYKYLQ</sequence>
<dbReference type="AlphaFoldDB" id="A0A8H3WWL6"/>
<accession>A0A8H3WWL6</accession>
<proteinExistence type="predicted"/>
<dbReference type="EMBL" id="WTPW01004101">
    <property type="protein sequence ID" value="KAF0333002.1"/>
    <property type="molecule type" value="Genomic_DNA"/>
</dbReference>
<comment type="caution">
    <text evidence="1">The sequence shown here is derived from an EMBL/GenBank/DDBJ whole genome shotgun (WGS) entry which is preliminary data.</text>
</comment>
<evidence type="ECO:0000313" key="1">
    <source>
        <dbReference type="EMBL" id="KAF0333002.1"/>
    </source>
</evidence>
<dbReference type="OrthoDB" id="2409473at2759"/>
<keyword evidence="2" id="KW-1185">Reference proteome</keyword>
<name>A0A8H3WWL6_GIGMA</name>
<organism evidence="1 2">
    <name type="scientific">Gigaspora margarita</name>
    <dbReference type="NCBI Taxonomy" id="4874"/>
    <lineage>
        <taxon>Eukaryota</taxon>
        <taxon>Fungi</taxon>
        <taxon>Fungi incertae sedis</taxon>
        <taxon>Mucoromycota</taxon>
        <taxon>Glomeromycotina</taxon>
        <taxon>Glomeromycetes</taxon>
        <taxon>Diversisporales</taxon>
        <taxon>Gigasporaceae</taxon>
        <taxon>Gigaspora</taxon>
    </lineage>
</organism>
<dbReference type="Proteomes" id="UP000439903">
    <property type="component" value="Unassembled WGS sequence"/>
</dbReference>
<reference evidence="1 2" key="1">
    <citation type="journal article" date="2019" name="Environ. Microbiol.">
        <title>At the nexus of three kingdoms: the genome of the mycorrhizal fungus Gigaspora margarita provides insights into plant, endobacterial and fungal interactions.</title>
        <authorList>
            <person name="Venice F."/>
            <person name="Ghignone S."/>
            <person name="Salvioli di Fossalunga A."/>
            <person name="Amselem J."/>
            <person name="Novero M."/>
            <person name="Xianan X."/>
            <person name="Sedzielewska Toro K."/>
            <person name="Morin E."/>
            <person name="Lipzen A."/>
            <person name="Grigoriev I.V."/>
            <person name="Henrissat B."/>
            <person name="Martin F.M."/>
            <person name="Bonfante P."/>
        </authorList>
    </citation>
    <scope>NUCLEOTIDE SEQUENCE [LARGE SCALE GENOMIC DNA]</scope>
    <source>
        <strain evidence="1 2">BEG34</strain>
    </source>
</reference>